<name>A0A7H1B2E1_9ACTN</name>
<dbReference type="EMBL" id="CP061281">
    <property type="protein sequence ID" value="QNS02896.1"/>
    <property type="molecule type" value="Genomic_DNA"/>
</dbReference>
<evidence type="ECO:0000256" key="1">
    <source>
        <dbReference type="SAM" id="MobiDB-lite"/>
    </source>
</evidence>
<keyword evidence="3" id="KW-1185">Reference proteome</keyword>
<keyword evidence="2" id="KW-0808">Transferase</keyword>
<reference evidence="2 3" key="1">
    <citation type="submission" date="2020-09" db="EMBL/GenBank/DDBJ databases">
        <title>A novel species.</title>
        <authorList>
            <person name="Gao J."/>
        </authorList>
    </citation>
    <scope>NUCLEOTIDE SEQUENCE [LARGE SCALE GENOMIC DNA]</scope>
    <source>
        <strain evidence="2 3">CRXT-Y-14</strain>
    </source>
</reference>
<dbReference type="Proteomes" id="UP000516428">
    <property type="component" value="Chromosome"/>
</dbReference>
<gene>
    <name evidence="2" type="ORF">IAG42_04145</name>
</gene>
<dbReference type="AlphaFoldDB" id="A0A7H1B2E1"/>
<proteinExistence type="predicted"/>
<protein>
    <submittedName>
        <fullName evidence="2">Nucleotidyl transferase AbiEii/AbiGii toxin family protein</fullName>
    </submittedName>
</protein>
<feature type="region of interest" description="Disordered" evidence="1">
    <location>
        <begin position="1"/>
        <end position="44"/>
    </location>
</feature>
<accession>A0A7H1B2E1</accession>
<organism evidence="2 3">
    <name type="scientific">Streptomyces xanthii</name>
    <dbReference type="NCBI Taxonomy" id="2768069"/>
    <lineage>
        <taxon>Bacteria</taxon>
        <taxon>Bacillati</taxon>
        <taxon>Actinomycetota</taxon>
        <taxon>Actinomycetes</taxon>
        <taxon>Kitasatosporales</taxon>
        <taxon>Streptomycetaceae</taxon>
        <taxon>Streptomyces</taxon>
    </lineage>
</organism>
<dbReference type="InterPro" id="IPR014942">
    <property type="entry name" value="AbiEii"/>
</dbReference>
<dbReference type="Pfam" id="PF08843">
    <property type="entry name" value="AbiEii"/>
    <property type="match status" value="1"/>
</dbReference>
<evidence type="ECO:0000313" key="2">
    <source>
        <dbReference type="EMBL" id="QNS02896.1"/>
    </source>
</evidence>
<dbReference type="KEGG" id="sxn:IAG42_04145"/>
<sequence length="430" mass="46888">MKPDPWTRALTPGAPIPHTAPTDRHTRPGHAVPRTLLPAPEGLTQPAVFDPALTQYPNAYRAGDPRFTDDREANTWFRARRTALDLVLAAVADSPLGARLVLRGSVLMATWCGEDAREPGDLDFVAPEGWAFEGPEAAGLFPQIAAAAQAASAAWPDSLVWIDAAGAVTEDIWTYDRVPGHRLLLPWTAPGTAGGTVQIDVVYDEPLAEPAIRTTLNPLGDGPPSTLLTVTPGLSLAWKIVWLISDMHPQGKDLYDAVLLSELGPVDFDVLRSAFVLSGDVLLCPGGRWWLNEIYDFANVGWEHFQVEYPHVTGTVDAYYARLAAALEPVIARAEQNADLPPYERWARWLTPLVDRVRATDPTEPARALGRLAGAGTAGARAAVVVVREILGRDTVTLDEALALVLYGDERWQGWRSRDHLWPDILDRLG</sequence>
<evidence type="ECO:0000313" key="3">
    <source>
        <dbReference type="Proteomes" id="UP000516428"/>
    </source>
</evidence>
<dbReference type="GO" id="GO:0016740">
    <property type="term" value="F:transferase activity"/>
    <property type="evidence" value="ECO:0007669"/>
    <property type="project" value="UniProtKB-KW"/>
</dbReference>
<dbReference type="RefSeq" id="WP_188335651.1">
    <property type="nucleotide sequence ID" value="NZ_CP061281.1"/>
</dbReference>